<protein>
    <submittedName>
        <fullName evidence="1">Capsular polysaccharide biosynthesis protein</fullName>
    </submittedName>
</protein>
<dbReference type="Proteomes" id="UP000624701">
    <property type="component" value="Unassembled WGS sequence"/>
</dbReference>
<dbReference type="SUPFAM" id="SSF56801">
    <property type="entry name" value="Acetyl-CoA synthetase-like"/>
    <property type="match status" value="1"/>
</dbReference>
<reference evidence="2" key="1">
    <citation type="journal article" date="2019" name="Int. J. Syst. Evol. Microbiol.">
        <title>The Global Catalogue of Microorganisms (GCM) 10K type strain sequencing project: providing services to taxonomists for standard genome sequencing and annotation.</title>
        <authorList>
            <consortium name="The Broad Institute Genomics Platform"/>
            <consortium name="The Broad Institute Genome Sequencing Center for Infectious Disease"/>
            <person name="Wu L."/>
            <person name="Ma J."/>
        </authorList>
    </citation>
    <scope>NUCLEOTIDE SEQUENCE [LARGE SCALE GENOMIC DNA]</scope>
    <source>
        <strain evidence="2">CCM 8681</strain>
    </source>
</reference>
<accession>A0ABQ2BUX9</accession>
<dbReference type="Gene3D" id="3.40.50.12780">
    <property type="entry name" value="N-terminal domain of ligase-like"/>
    <property type="match status" value="1"/>
</dbReference>
<dbReference type="InterPro" id="IPR053158">
    <property type="entry name" value="CapK_Type1_Caps_Biosynth"/>
</dbReference>
<evidence type="ECO:0000313" key="1">
    <source>
        <dbReference type="EMBL" id="GGI56284.1"/>
    </source>
</evidence>
<dbReference type="EMBL" id="BMDQ01000001">
    <property type="protein sequence ID" value="GGI56284.1"/>
    <property type="molecule type" value="Genomic_DNA"/>
</dbReference>
<dbReference type="PANTHER" id="PTHR36932:SF1">
    <property type="entry name" value="CAPSULAR POLYSACCHARIDE BIOSYNTHESIS PROTEIN"/>
    <property type="match status" value="1"/>
</dbReference>
<dbReference type="RefSeq" id="WP_188373209.1">
    <property type="nucleotide sequence ID" value="NZ_BMDQ01000001.1"/>
</dbReference>
<dbReference type="InterPro" id="IPR042099">
    <property type="entry name" value="ANL_N_sf"/>
</dbReference>
<gene>
    <name evidence="1" type="ORF">GCM10011444_05930</name>
</gene>
<evidence type="ECO:0000313" key="2">
    <source>
        <dbReference type="Proteomes" id="UP000624701"/>
    </source>
</evidence>
<proteinExistence type="predicted"/>
<dbReference type="PANTHER" id="PTHR36932">
    <property type="entry name" value="CAPSULAR POLYSACCHARIDE BIOSYNTHESIS PROTEIN"/>
    <property type="match status" value="1"/>
</dbReference>
<comment type="caution">
    <text evidence="1">The sequence shown here is derived from an EMBL/GenBank/DDBJ whole genome shotgun (WGS) entry which is preliminary data.</text>
</comment>
<organism evidence="1 2">
    <name type="scientific">Winogradskyella haliclonae</name>
    <dbReference type="NCBI Taxonomy" id="2048558"/>
    <lineage>
        <taxon>Bacteria</taxon>
        <taxon>Pseudomonadati</taxon>
        <taxon>Bacteroidota</taxon>
        <taxon>Flavobacteriia</taxon>
        <taxon>Flavobacteriales</taxon>
        <taxon>Flavobacteriaceae</taxon>
        <taxon>Winogradskyella</taxon>
    </lineage>
</organism>
<name>A0ABQ2BUX9_9FLAO</name>
<keyword evidence="2" id="KW-1185">Reference proteome</keyword>
<sequence>MKNTSLLIKISYKLKGREDFKLYEKFKLQTDDSIKILEQEQLKAFLKLFEFCEKNIPYYTSLFKELGLSLNDFKSLEDLNKIPILDKSTILKNYNGFFPSNYSVKSVAGSTGGSTGTSLKYKMSIEDYSIGTGLLYRGLGYGGYYPGDKIAVIAGGSLVKNETTFKSRINNQILNYKKFSSFGVDDNDLSNIYKELKKWKPKFLRGYASSLSLFAQYCIENNKKLKFQSVFSTAEMLLPSQRKIIEKAFSTKLYNNYGLNDGGVSAYELGVENEFVIDTERAILEIVEDGTTENVFNKNGRIIATSLYNYAFPFIRYDTGDYATQIKSKTNSRHVLTDLKGRTTDYIKLNGKTVGSPVFTVLMGKIDVLKYQIIQKKNQSLEIRLLKGASYNKEQESFILKSIKSNLGDSVPINIIHTDEFINSKNKHKFIIRE</sequence>